<dbReference type="SUPFAM" id="SSF50346">
    <property type="entry name" value="PRC-barrel domain"/>
    <property type="match status" value="2"/>
</dbReference>
<dbReference type="Gene3D" id="2.30.30.240">
    <property type="entry name" value="PRC-barrel domain"/>
    <property type="match status" value="2"/>
</dbReference>
<accession>A0ABT1C9V6</accession>
<dbReference type="InterPro" id="IPR011033">
    <property type="entry name" value="PRC_barrel-like_sf"/>
</dbReference>
<evidence type="ECO:0000256" key="1">
    <source>
        <dbReference type="SAM" id="MobiDB-lite"/>
    </source>
</evidence>
<feature type="compositionally biased region" description="Low complexity" evidence="1">
    <location>
        <begin position="152"/>
        <end position="187"/>
    </location>
</feature>
<dbReference type="PANTHER" id="PTHR36505:SF1">
    <property type="entry name" value="BLR1072 PROTEIN"/>
    <property type="match status" value="1"/>
</dbReference>
<feature type="region of interest" description="Disordered" evidence="1">
    <location>
        <begin position="144"/>
        <end position="187"/>
    </location>
</feature>
<protein>
    <submittedName>
        <fullName evidence="4">PRC-barrel domain-containing protein</fullName>
    </submittedName>
</protein>
<keyword evidence="5" id="KW-1185">Reference proteome</keyword>
<dbReference type="Proteomes" id="UP001205906">
    <property type="component" value="Unassembled WGS sequence"/>
</dbReference>
<dbReference type="PANTHER" id="PTHR36505">
    <property type="entry name" value="BLR1072 PROTEIN"/>
    <property type="match status" value="1"/>
</dbReference>
<organism evidence="4 5">
    <name type="scientific">Mesorhizobium liriopis</name>
    <dbReference type="NCBI Taxonomy" id="2953882"/>
    <lineage>
        <taxon>Bacteria</taxon>
        <taxon>Pseudomonadati</taxon>
        <taxon>Pseudomonadota</taxon>
        <taxon>Alphaproteobacteria</taxon>
        <taxon>Hyphomicrobiales</taxon>
        <taxon>Phyllobacteriaceae</taxon>
        <taxon>Mesorhizobium</taxon>
    </lineage>
</organism>
<evidence type="ECO:0000259" key="3">
    <source>
        <dbReference type="Pfam" id="PF05239"/>
    </source>
</evidence>
<proteinExistence type="predicted"/>
<sequence length="312" mass="32222">MIRKLLATTAFATVLATGAFAQEATTPAPAAPAATEATTPAVGTAEGHLATNLIGENVYNGTAENAEKIGDVNDLVLSDSGQIESVVVGVGGFLGIGEKNVALNYKDLSWNERNGDRWLVTASTKDALQALPAFDRAAYDAKPANTAQNTDASGSSTTAMAPATTAQPAAPATDSAANATNTTNNMAATPDQTQTAAIDRSTLKEVPADKLTADNLVGTTVYGANDQNVGEISDIVLTADGKVDAVLIDVGGFLGMGAKTVAVGMDKLSFMQDGSDNRYLYTNFTKEQLEAQTAYDAGTYATNRDAQRLTVQ</sequence>
<feature type="chain" id="PRO_5045091548" evidence="2">
    <location>
        <begin position="22"/>
        <end position="312"/>
    </location>
</feature>
<evidence type="ECO:0000313" key="5">
    <source>
        <dbReference type="Proteomes" id="UP001205906"/>
    </source>
</evidence>
<comment type="caution">
    <text evidence="4">The sequence shown here is derived from an EMBL/GenBank/DDBJ whole genome shotgun (WGS) entry which is preliminary data.</text>
</comment>
<dbReference type="Pfam" id="PF05239">
    <property type="entry name" value="PRC"/>
    <property type="match status" value="2"/>
</dbReference>
<name>A0ABT1C9V6_9HYPH</name>
<evidence type="ECO:0000313" key="4">
    <source>
        <dbReference type="EMBL" id="MCO6051612.1"/>
    </source>
</evidence>
<feature type="domain" description="PRC-barrel" evidence="3">
    <location>
        <begin position="211"/>
        <end position="289"/>
    </location>
</feature>
<dbReference type="EMBL" id="JAMXQS010000008">
    <property type="protein sequence ID" value="MCO6051612.1"/>
    <property type="molecule type" value="Genomic_DNA"/>
</dbReference>
<dbReference type="RefSeq" id="WP_252821333.1">
    <property type="nucleotide sequence ID" value="NZ_JAMXQS010000008.1"/>
</dbReference>
<feature type="signal peptide" evidence="2">
    <location>
        <begin position="1"/>
        <end position="21"/>
    </location>
</feature>
<reference evidence="4 5" key="1">
    <citation type="submission" date="2022-06" db="EMBL/GenBank/DDBJ databases">
        <title>Mesorhizobium sp. strain RP14 Genome sequencing and assembly.</title>
        <authorList>
            <person name="Kim I."/>
        </authorList>
    </citation>
    <scope>NUCLEOTIDE SEQUENCE [LARGE SCALE GENOMIC DNA]</scope>
    <source>
        <strain evidence="5">RP14(2022)</strain>
    </source>
</reference>
<dbReference type="InterPro" id="IPR027275">
    <property type="entry name" value="PRC-brl_dom"/>
</dbReference>
<gene>
    <name evidence="4" type="ORF">NGM99_17640</name>
</gene>
<evidence type="ECO:0000256" key="2">
    <source>
        <dbReference type="SAM" id="SignalP"/>
    </source>
</evidence>
<feature type="domain" description="PRC-barrel" evidence="3">
    <location>
        <begin position="48"/>
        <end position="127"/>
    </location>
</feature>
<keyword evidence="2" id="KW-0732">Signal</keyword>